<dbReference type="SUPFAM" id="SSF52374">
    <property type="entry name" value="Nucleotidylyl transferase"/>
    <property type="match status" value="1"/>
</dbReference>
<dbReference type="Proteomes" id="UP001363151">
    <property type="component" value="Unassembled WGS sequence"/>
</dbReference>
<dbReference type="PROSITE" id="PS00178">
    <property type="entry name" value="AA_TRNA_LIGASE_I"/>
    <property type="match status" value="1"/>
</dbReference>
<name>A0ABR1FWI9_AURAN</name>
<dbReference type="PANTHER" id="PTHR43311:SF2">
    <property type="entry name" value="GLUTAMATE--TRNA LIGASE, MITOCHONDRIAL-RELATED"/>
    <property type="match status" value="1"/>
</dbReference>
<evidence type="ECO:0000313" key="8">
    <source>
        <dbReference type="EMBL" id="KAK7240127.1"/>
    </source>
</evidence>
<feature type="region of interest" description="Disordered" evidence="6">
    <location>
        <begin position="377"/>
        <end position="397"/>
    </location>
</feature>
<feature type="compositionally biased region" description="Basic residues" evidence="6">
    <location>
        <begin position="383"/>
        <end position="397"/>
    </location>
</feature>
<keyword evidence="4 5" id="KW-0030">Aminoacyl-tRNA synthetase</keyword>
<dbReference type="Gene3D" id="3.40.50.620">
    <property type="entry name" value="HUPs"/>
    <property type="match status" value="1"/>
</dbReference>
<feature type="region of interest" description="Disordered" evidence="6">
    <location>
        <begin position="256"/>
        <end position="283"/>
    </location>
</feature>
<evidence type="ECO:0000256" key="5">
    <source>
        <dbReference type="RuleBase" id="RU363037"/>
    </source>
</evidence>
<dbReference type="InterPro" id="IPR000924">
    <property type="entry name" value="Glu/Gln-tRNA-synth"/>
</dbReference>
<evidence type="ECO:0000256" key="1">
    <source>
        <dbReference type="ARBA" id="ARBA00022598"/>
    </source>
</evidence>
<protein>
    <submittedName>
        <fullName evidence="8">Glutamyl-tRNA synthetase</fullName>
    </submittedName>
</protein>
<dbReference type="PRINTS" id="PR00987">
    <property type="entry name" value="TRNASYNTHGLU"/>
</dbReference>
<dbReference type="Pfam" id="PF00749">
    <property type="entry name" value="tRNA-synt_1c"/>
    <property type="match status" value="2"/>
</dbReference>
<sequence length="397" mass="42040">MRQLRRFASTQTVRFAPSPTGALHVGGARTALFNYLVHRRAVLEGRPSAFVLRVDDSDAARNVPGSEAAILGDLEWLGVEWTAGPLRSSERSAVYAAAVDKLLASGAAYRDFDGDAAQWRGAPEADVAARVAAGEPHAVRFRVPRETGVAVEVDDVVRGTLRWADVNKACREDFVLARRDGRPLYVLCSAADDAALGVSHVVRAEEHVSNTLRQALVVWKSNLQPEFNVLVLDALGATRPTFAHVPLVVDAAGKKLSKRRGPAGAGPEEEASEDGARGRRPRKHAYDGLGTVAELRAAGCTPLGLANYLASLGWAHETAAFDSLDDLAAAFDLGRVSRAASAHDPKRLAFVDAASAASPAGGAQAAEALRIARAAAKDAGVAGRRRPRTASRRSRGC</sequence>
<evidence type="ECO:0000259" key="7">
    <source>
        <dbReference type="Pfam" id="PF00749"/>
    </source>
</evidence>
<organism evidence="8 9">
    <name type="scientific">Aureococcus anophagefferens</name>
    <name type="common">Harmful bloom alga</name>
    <dbReference type="NCBI Taxonomy" id="44056"/>
    <lineage>
        <taxon>Eukaryota</taxon>
        <taxon>Sar</taxon>
        <taxon>Stramenopiles</taxon>
        <taxon>Ochrophyta</taxon>
        <taxon>Pelagophyceae</taxon>
        <taxon>Pelagomonadales</taxon>
        <taxon>Pelagomonadaceae</taxon>
        <taxon>Aureococcus</taxon>
    </lineage>
</organism>
<feature type="domain" description="Glutamyl/glutaminyl-tRNA synthetase class Ib catalytic" evidence="7">
    <location>
        <begin position="124"/>
        <end position="261"/>
    </location>
</feature>
<gene>
    <name evidence="8" type="ORF">SO694_00117096</name>
</gene>
<keyword evidence="1 5" id="KW-0436">Ligase</keyword>
<dbReference type="InterPro" id="IPR020058">
    <property type="entry name" value="Glu/Gln-tRNA-synth_Ib_cat-dom"/>
</dbReference>
<reference evidence="8 9" key="1">
    <citation type="submission" date="2024-03" db="EMBL/GenBank/DDBJ databases">
        <title>Aureococcus anophagefferens CCMP1851 and Kratosvirus quantuckense: Draft genome of a second virus-susceptible host strain in the model system.</title>
        <authorList>
            <person name="Chase E."/>
            <person name="Truchon A.R."/>
            <person name="Schepens W."/>
            <person name="Wilhelm S.W."/>
        </authorList>
    </citation>
    <scope>NUCLEOTIDE SEQUENCE [LARGE SCALE GENOMIC DNA]</scope>
    <source>
        <strain evidence="8 9">CCMP1851</strain>
    </source>
</reference>
<keyword evidence="2 5" id="KW-0547">Nucleotide-binding</keyword>
<dbReference type="InterPro" id="IPR001412">
    <property type="entry name" value="aa-tRNA-synth_I_CS"/>
</dbReference>
<accession>A0ABR1FWI9</accession>
<keyword evidence="9" id="KW-1185">Reference proteome</keyword>
<evidence type="ECO:0000256" key="4">
    <source>
        <dbReference type="ARBA" id="ARBA00023146"/>
    </source>
</evidence>
<dbReference type="EMBL" id="JBBJCI010000216">
    <property type="protein sequence ID" value="KAK7240127.1"/>
    <property type="molecule type" value="Genomic_DNA"/>
</dbReference>
<evidence type="ECO:0000256" key="6">
    <source>
        <dbReference type="SAM" id="MobiDB-lite"/>
    </source>
</evidence>
<dbReference type="InterPro" id="IPR049940">
    <property type="entry name" value="GluQ/Sye"/>
</dbReference>
<feature type="domain" description="Glutamyl/glutaminyl-tRNA synthetase class Ib catalytic" evidence="7">
    <location>
        <begin position="12"/>
        <end position="113"/>
    </location>
</feature>
<comment type="caution">
    <text evidence="8">The sequence shown here is derived from an EMBL/GenBank/DDBJ whole genome shotgun (WGS) entry which is preliminary data.</text>
</comment>
<comment type="similarity">
    <text evidence="5">Belongs to the class-I aminoacyl-tRNA synthetase family.</text>
</comment>
<keyword evidence="3 5" id="KW-0067">ATP-binding</keyword>
<evidence type="ECO:0000256" key="2">
    <source>
        <dbReference type="ARBA" id="ARBA00022741"/>
    </source>
</evidence>
<keyword evidence="5" id="KW-0648">Protein biosynthesis</keyword>
<proteinExistence type="inferred from homology"/>
<dbReference type="PANTHER" id="PTHR43311">
    <property type="entry name" value="GLUTAMATE--TRNA LIGASE"/>
    <property type="match status" value="1"/>
</dbReference>
<evidence type="ECO:0000256" key="3">
    <source>
        <dbReference type="ARBA" id="ARBA00022840"/>
    </source>
</evidence>
<dbReference type="InterPro" id="IPR014729">
    <property type="entry name" value="Rossmann-like_a/b/a_fold"/>
</dbReference>
<evidence type="ECO:0000313" key="9">
    <source>
        <dbReference type="Proteomes" id="UP001363151"/>
    </source>
</evidence>